<keyword evidence="1 2" id="KW-0732">Signal</keyword>
<dbReference type="InterPro" id="IPR018114">
    <property type="entry name" value="TRYPSIN_HIS"/>
</dbReference>
<dbReference type="PANTHER" id="PTHR15462:SF8">
    <property type="entry name" value="SERINE PROTEASE"/>
    <property type="match status" value="1"/>
</dbReference>
<dbReference type="RefSeq" id="WP_092864057.1">
    <property type="nucleotide sequence ID" value="NZ_FOQH01000011.1"/>
</dbReference>
<dbReference type="InterPro" id="IPR009003">
    <property type="entry name" value="Peptidase_S1_PA"/>
</dbReference>
<dbReference type="Gene3D" id="2.40.10.10">
    <property type="entry name" value="Trypsin-like serine proteases"/>
    <property type="match status" value="2"/>
</dbReference>
<dbReference type="EMBL" id="FOQH01000011">
    <property type="protein sequence ID" value="SFI96257.1"/>
    <property type="molecule type" value="Genomic_DNA"/>
</dbReference>
<dbReference type="PANTHER" id="PTHR15462">
    <property type="entry name" value="SERINE PROTEASE"/>
    <property type="match status" value="1"/>
</dbReference>
<evidence type="ECO:0000313" key="4">
    <source>
        <dbReference type="Proteomes" id="UP000199377"/>
    </source>
</evidence>
<evidence type="ECO:0000256" key="1">
    <source>
        <dbReference type="ARBA" id="ARBA00022729"/>
    </source>
</evidence>
<evidence type="ECO:0000313" key="3">
    <source>
        <dbReference type="EMBL" id="SFI96257.1"/>
    </source>
</evidence>
<keyword evidence="4" id="KW-1185">Reference proteome</keyword>
<dbReference type="InterPro" id="IPR043504">
    <property type="entry name" value="Peptidase_S1_PA_chymotrypsin"/>
</dbReference>
<dbReference type="InterPro" id="IPR050966">
    <property type="entry name" value="Glutamyl_endopeptidase"/>
</dbReference>
<dbReference type="SUPFAM" id="SSF50494">
    <property type="entry name" value="Trypsin-like serine proteases"/>
    <property type="match status" value="1"/>
</dbReference>
<dbReference type="PRINTS" id="PR00722">
    <property type="entry name" value="CHYMOTRYPSIN"/>
</dbReference>
<dbReference type="GO" id="GO:0004252">
    <property type="term" value="F:serine-type endopeptidase activity"/>
    <property type="evidence" value="ECO:0007669"/>
    <property type="project" value="InterPro"/>
</dbReference>
<dbReference type="Pfam" id="PF13365">
    <property type="entry name" value="Trypsin_2"/>
    <property type="match status" value="1"/>
</dbReference>
<dbReference type="GO" id="GO:0006508">
    <property type="term" value="P:proteolysis"/>
    <property type="evidence" value="ECO:0007669"/>
    <property type="project" value="InterPro"/>
</dbReference>
<dbReference type="InterPro" id="IPR001314">
    <property type="entry name" value="Peptidase_S1A"/>
</dbReference>
<dbReference type="Proteomes" id="UP000199377">
    <property type="component" value="Unassembled WGS sequence"/>
</dbReference>
<name>A0A1I3MGX4_9RHOB</name>
<evidence type="ECO:0000256" key="2">
    <source>
        <dbReference type="SAM" id="SignalP"/>
    </source>
</evidence>
<reference evidence="3 4" key="1">
    <citation type="submission" date="2016-10" db="EMBL/GenBank/DDBJ databases">
        <authorList>
            <person name="de Groot N.N."/>
        </authorList>
    </citation>
    <scope>NUCLEOTIDE SEQUENCE [LARGE SCALE GENOMIC DNA]</scope>
    <source>
        <strain evidence="3 4">CGMCC 1.11030</strain>
    </source>
</reference>
<protein>
    <submittedName>
        <fullName evidence="3">V8-like Glu-specific endopeptidase</fullName>
    </submittedName>
</protein>
<dbReference type="PROSITE" id="PS00134">
    <property type="entry name" value="TRYPSIN_HIS"/>
    <property type="match status" value="1"/>
</dbReference>
<proteinExistence type="predicted"/>
<sequence length="243" mass="24712">MYLASRLLAAFLAVAPLGVPSASAEARGLSSEAQAQRYAAVGRLNLGGQGHCTATLIAPDLALTAAHCLVNPRTGAIWRAERLTFLPGWRMGEAAAVLRGRAAAMVEGFLDMPGPSEDLALIRVTERAEGAPSPIPVAGTASPGTVVSALSYGRDRGEALSVQSGCAVVARQGRLLRTTCDALPGISGAPLIQEGVDGPELVGVIVAAMGAEAPALQGAALAVAPADLLPALRRRLDAQEAAR</sequence>
<dbReference type="AlphaFoldDB" id="A0A1I3MGX4"/>
<feature type="chain" id="PRO_5011572463" evidence="2">
    <location>
        <begin position="25"/>
        <end position="243"/>
    </location>
</feature>
<feature type="signal peptide" evidence="2">
    <location>
        <begin position="1"/>
        <end position="24"/>
    </location>
</feature>
<dbReference type="STRING" id="1114924.SAMN05216258_111103"/>
<dbReference type="OrthoDB" id="267336at2"/>
<organism evidence="3 4">
    <name type="scientific">Albimonas pacifica</name>
    <dbReference type="NCBI Taxonomy" id="1114924"/>
    <lineage>
        <taxon>Bacteria</taxon>
        <taxon>Pseudomonadati</taxon>
        <taxon>Pseudomonadota</taxon>
        <taxon>Alphaproteobacteria</taxon>
        <taxon>Rhodobacterales</taxon>
        <taxon>Paracoccaceae</taxon>
        <taxon>Albimonas</taxon>
    </lineage>
</organism>
<gene>
    <name evidence="3" type="ORF">SAMN05216258_111103</name>
</gene>
<accession>A0A1I3MGX4</accession>